<reference evidence="2" key="1">
    <citation type="submission" date="2020-08" db="EMBL/GenBank/DDBJ databases">
        <title>Genomic insights into the carbon and energy metabolism of the first obligate autotrophic acetogenic bacterium Aceticella autotrophica gen. nov., sp. nov.</title>
        <authorList>
            <person name="Toshchakov S.V."/>
            <person name="Elcheninov A.G."/>
            <person name="Kublanov I.V."/>
            <person name="Frolov E.N."/>
            <person name="Lebedinsky A.V."/>
        </authorList>
    </citation>
    <scope>NUCLEOTIDE SEQUENCE</scope>
    <source>
        <strain evidence="2">3443-3Ac</strain>
    </source>
</reference>
<sequence>MKKVCLILLLFFCLNTVTVVSADSTQKQWTTLATSVNQDGTTVNTNVFGYYENVDNFGQVFIECDPNTGQETGNAYIPNVKIGTKTIQKQIGFDKKQEVDLTTVKEVKPAQVQIIYPNVPTSINWDNELGAYVIGSTLTLPYSPVLKYILQGNLPDYDLCIVQISNPNNFPIKANFVYHENSYSVSLGANETKYVKVDSYTNDFFFGYSCSTQLDSNNLPADYPSDYLNNLIFKAVPADGILNPSPDEYGPSLPFGICFKIHGYANAGQFNYQIDMKIVYDFNAKKFVKYSSIVSEYDYYLRKDVLLPENNASIAFENSVIDHFNNVWGFYPPIFDSNTDMYQVIYLPSFTSDYTNSWTGMIRSICYCQYPGSTVYSSSPYTARSTAWVPSPATLFYATDDPSNIYGDIGYNGDLKHKLDTCKMHLDQYRFIPTDGNVGYLQKYSVDGIFTLYEEQEWNCNLPGGSPNNQGYYCTYFIYKQE</sequence>
<evidence type="ECO:0000313" key="3">
    <source>
        <dbReference type="Proteomes" id="UP000671913"/>
    </source>
</evidence>
<proteinExistence type="predicted"/>
<feature type="chain" id="PRO_5036718449" evidence="1">
    <location>
        <begin position="23"/>
        <end position="482"/>
    </location>
</feature>
<dbReference type="KEGG" id="aaut:ACETAC_01425"/>
<accession>A0A975AW71</accession>
<evidence type="ECO:0000256" key="1">
    <source>
        <dbReference type="SAM" id="SignalP"/>
    </source>
</evidence>
<dbReference type="Proteomes" id="UP000671913">
    <property type="component" value="Chromosome"/>
</dbReference>
<keyword evidence="3" id="KW-1185">Reference proteome</keyword>
<dbReference type="AlphaFoldDB" id="A0A975AW71"/>
<name>A0A975AW71_9THEO</name>
<gene>
    <name evidence="2" type="ORF">ACETAC_01425</name>
</gene>
<dbReference type="EMBL" id="CP060096">
    <property type="protein sequence ID" value="QSZ27604.1"/>
    <property type="molecule type" value="Genomic_DNA"/>
</dbReference>
<keyword evidence="1" id="KW-0732">Signal</keyword>
<feature type="signal peptide" evidence="1">
    <location>
        <begin position="1"/>
        <end position="22"/>
    </location>
</feature>
<evidence type="ECO:0000313" key="2">
    <source>
        <dbReference type="EMBL" id="QSZ27604.1"/>
    </source>
</evidence>
<organism evidence="2 3">
    <name type="scientific">Aceticella autotrophica</name>
    <dbReference type="NCBI Taxonomy" id="2755338"/>
    <lineage>
        <taxon>Bacteria</taxon>
        <taxon>Bacillati</taxon>
        <taxon>Bacillota</taxon>
        <taxon>Clostridia</taxon>
        <taxon>Thermoanaerobacterales</taxon>
        <taxon>Thermoanaerobacteraceae</taxon>
        <taxon>Aceticella</taxon>
    </lineage>
</organism>
<protein>
    <submittedName>
        <fullName evidence="2">Uncharacterized protein</fullName>
    </submittedName>
</protein>
<dbReference type="RefSeq" id="WP_284680306.1">
    <property type="nucleotide sequence ID" value="NZ_CP060096.1"/>
</dbReference>